<name>A0AAV7WD64_PLEWA</name>
<dbReference type="Proteomes" id="UP001066276">
    <property type="component" value="Chromosome 1_2"/>
</dbReference>
<feature type="region of interest" description="Disordered" evidence="1">
    <location>
        <begin position="1"/>
        <end position="75"/>
    </location>
</feature>
<protein>
    <submittedName>
        <fullName evidence="2">Uncharacterized protein</fullName>
    </submittedName>
</protein>
<reference evidence="2" key="1">
    <citation type="journal article" date="2022" name="bioRxiv">
        <title>Sequencing and chromosome-scale assembly of the giantPleurodeles waltlgenome.</title>
        <authorList>
            <person name="Brown T."/>
            <person name="Elewa A."/>
            <person name="Iarovenko S."/>
            <person name="Subramanian E."/>
            <person name="Araus A.J."/>
            <person name="Petzold A."/>
            <person name="Susuki M."/>
            <person name="Suzuki K.-i.T."/>
            <person name="Hayashi T."/>
            <person name="Toyoda A."/>
            <person name="Oliveira C."/>
            <person name="Osipova E."/>
            <person name="Leigh N.D."/>
            <person name="Simon A."/>
            <person name="Yun M.H."/>
        </authorList>
    </citation>
    <scope>NUCLEOTIDE SEQUENCE</scope>
    <source>
        <strain evidence="2">20211129_DDA</strain>
        <tissue evidence="2">Liver</tissue>
    </source>
</reference>
<comment type="caution">
    <text evidence="2">The sequence shown here is derived from an EMBL/GenBank/DDBJ whole genome shotgun (WGS) entry which is preliminary data.</text>
</comment>
<accession>A0AAV7WD64</accession>
<dbReference type="AlphaFoldDB" id="A0AAV7WD64"/>
<proteinExistence type="predicted"/>
<gene>
    <name evidence="2" type="ORF">NDU88_007331</name>
</gene>
<sequence>MRTTRSTLLHRPSDQAGRPDPRGRGPAPPRAAAGGPLSAPTGFRAARALVRPPAGQRSSSVPSSGDRYAGRGAEL</sequence>
<keyword evidence="3" id="KW-1185">Reference proteome</keyword>
<evidence type="ECO:0000313" key="3">
    <source>
        <dbReference type="Proteomes" id="UP001066276"/>
    </source>
</evidence>
<evidence type="ECO:0000313" key="2">
    <source>
        <dbReference type="EMBL" id="KAJ1211985.1"/>
    </source>
</evidence>
<evidence type="ECO:0000256" key="1">
    <source>
        <dbReference type="SAM" id="MobiDB-lite"/>
    </source>
</evidence>
<dbReference type="EMBL" id="JANPWB010000002">
    <property type="protein sequence ID" value="KAJ1211985.1"/>
    <property type="molecule type" value="Genomic_DNA"/>
</dbReference>
<organism evidence="2 3">
    <name type="scientific">Pleurodeles waltl</name>
    <name type="common">Iberian ribbed newt</name>
    <dbReference type="NCBI Taxonomy" id="8319"/>
    <lineage>
        <taxon>Eukaryota</taxon>
        <taxon>Metazoa</taxon>
        <taxon>Chordata</taxon>
        <taxon>Craniata</taxon>
        <taxon>Vertebrata</taxon>
        <taxon>Euteleostomi</taxon>
        <taxon>Amphibia</taxon>
        <taxon>Batrachia</taxon>
        <taxon>Caudata</taxon>
        <taxon>Salamandroidea</taxon>
        <taxon>Salamandridae</taxon>
        <taxon>Pleurodelinae</taxon>
        <taxon>Pleurodeles</taxon>
    </lineage>
</organism>
<feature type="compositionally biased region" description="Basic and acidic residues" evidence="1">
    <location>
        <begin position="11"/>
        <end position="23"/>
    </location>
</feature>